<dbReference type="Gene3D" id="3.40.50.620">
    <property type="entry name" value="HUPs"/>
    <property type="match status" value="1"/>
</dbReference>
<dbReference type="PANTHER" id="PTHR43793">
    <property type="entry name" value="FAD SYNTHASE"/>
    <property type="match status" value="1"/>
</dbReference>
<dbReference type="SUPFAM" id="SSF52374">
    <property type="entry name" value="Nucleotidylyl transferase"/>
    <property type="match status" value="1"/>
</dbReference>
<organism evidence="4 5">
    <name type="scientific">Cyanobacterium stanieri (strain ATCC 29140 / PCC 7202)</name>
    <dbReference type="NCBI Taxonomy" id="292563"/>
    <lineage>
        <taxon>Bacteria</taxon>
        <taxon>Bacillati</taxon>
        <taxon>Cyanobacteriota</taxon>
        <taxon>Cyanophyceae</taxon>
        <taxon>Oscillatoriophycideae</taxon>
        <taxon>Chroococcales</taxon>
        <taxon>Geminocystaceae</taxon>
        <taxon>Cyanobacterium</taxon>
    </lineage>
</organism>
<evidence type="ECO:0000256" key="1">
    <source>
        <dbReference type="ARBA" id="ARBA00022679"/>
    </source>
</evidence>
<dbReference type="PANTHER" id="PTHR43793:SF2">
    <property type="entry name" value="BIFUNCTIONAL PROTEIN HLDE"/>
    <property type="match status" value="1"/>
</dbReference>
<dbReference type="GO" id="GO:0016779">
    <property type="term" value="F:nucleotidyltransferase activity"/>
    <property type="evidence" value="ECO:0007669"/>
    <property type="project" value="UniProtKB-KW"/>
</dbReference>
<dbReference type="EMBL" id="CP003940">
    <property type="protein sequence ID" value="AFZ48157.1"/>
    <property type="molecule type" value="Genomic_DNA"/>
</dbReference>
<dbReference type="eggNOG" id="COG0615">
    <property type="taxonomic scope" value="Bacteria"/>
</dbReference>
<dbReference type="AlphaFoldDB" id="K9YNY7"/>
<sequence length="163" mass="18038">MGKVYSLEQLKSLIDANPDHWRPLVFTNGCFDLLHVGHIRYLQAAKAQGKTLIVGVNGDRSVAQIKPSNQDKPKRPIIPEAQRAELLTALESVDGVVIFYETTATKIIETIHPDIYVKGGDYQVETLPESPAVFAYGGKIELVDIEIPTSTTKIINKILDINK</sequence>
<evidence type="ECO:0000313" key="5">
    <source>
        <dbReference type="Proteomes" id="UP000010483"/>
    </source>
</evidence>
<keyword evidence="1" id="KW-0808">Transferase</keyword>
<proteinExistence type="predicted"/>
<dbReference type="Pfam" id="PF01467">
    <property type="entry name" value="CTP_transf_like"/>
    <property type="match status" value="1"/>
</dbReference>
<keyword evidence="5" id="KW-1185">Reference proteome</keyword>
<feature type="domain" description="Cytidyltransferase-like" evidence="3">
    <location>
        <begin position="26"/>
        <end position="124"/>
    </location>
</feature>
<dbReference type="NCBIfam" id="TIGR00125">
    <property type="entry name" value="cyt_tran_rel"/>
    <property type="match status" value="1"/>
</dbReference>
<accession>K9YNY7</accession>
<dbReference type="KEGG" id="csn:Cyast_2208"/>
<gene>
    <name evidence="4" type="ordered locus">Cyast_2208</name>
</gene>
<dbReference type="InterPro" id="IPR004821">
    <property type="entry name" value="Cyt_trans-like"/>
</dbReference>
<dbReference type="BioCyc" id="CSTA292563:G1353-2212-MONOMER"/>
<dbReference type="STRING" id="292563.Cyast_2208"/>
<dbReference type="HOGENOM" id="CLU_034585_2_0_3"/>
<reference evidence="5" key="1">
    <citation type="journal article" date="2013" name="Proc. Natl. Acad. Sci. U.S.A.">
        <title>Improving the coverage of the cyanobacterial phylum using diversity-driven genome sequencing.</title>
        <authorList>
            <person name="Shih P.M."/>
            <person name="Wu D."/>
            <person name="Latifi A."/>
            <person name="Axen S.D."/>
            <person name="Fewer D.P."/>
            <person name="Talla E."/>
            <person name="Calteau A."/>
            <person name="Cai F."/>
            <person name="Tandeau de Marsac N."/>
            <person name="Rippka R."/>
            <person name="Herdman M."/>
            <person name="Sivonen K."/>
            <person name="Coursin T."/>
            <person name="Laurent T."/>
            <person name="Goodwin L."/>
            <person name="Nolan M."/>
            <person name="Davenport K.W."/>
            <person name="Han C.S."/>
            <person name="Rubin E.M."/>
            <person name="Eisen J.A."/>
            <person name="Woyke T."/>
            <person name="Gugger M."/>
            <person name="Kerfeld C.A."/>
        </authorList>
    </citation>
    <scope>NUCLEOTIDE SEQUENCE [LARGE SCALE GENOMIC DNA]</scope>
    <source>
        <strain evidence="5">ATCC 29140 / PCC 7202</strain>
    </source>
</reference>
<dbReference type="Proteomes" id="UP000010483">
    <property type="component" value="Chromosome"/>
</dbReference>
<evidence type="ECO:0000256" key="2">
    <source>
        <dbReference type="ARBA" id="ARBA00022695"/>
    </source>
</evidence>
<name>K9YNY7_CYASC</name>
<dbReference type="PATRIC" id="fig|292563.3.peg.2305"/>
<evidence type="ECO:0000313" key="4">
    <source>
        <dbReference type="EMBL" id="AFZ48157.1"/>
    </source>
</evidence>
<dbReference type="InterPro" id="IPR014729">
    <property type="entry name" value="Rossmann-like_a/b/a_fold"/>
</dbReference>
<keyword evidence="2" id="KW-0548">Nucleotidyltransferase</keyword>
<evidence type="ECO:0000259" key="3">
    <source>
        <dbReference type="Pfam" id="PF01467"/>
    </source>
</evidence>
<protein>
    <submittedName>
        <fullName evidence="4">Cytidyltransferase-related domain protein</fullName>
    </submittedName>
</protein>
<dbReference type="InterPro" id="IPR050385">
    <property type="entry name" value="Archaeal_FAD_synthase"/>
</dbReference>